<keyword evidence="1" id="KW-0472">Membrane</keyword>
<feature type="transmembrane region" description="Helical" evidence="1">
    <location>
        <begin position="40"/>
        <end position="61"/>
    </location>
</feature>
<evidence type="ECO:0000313" key="2">
    <source>
        <dbReference type="EMBL" id="MBY8886903.1"/>
    </source>
</evidence>
<comment type="caution">
    <text evidence="2">The sequence shown here is derived from an EMBL/GenBank/DDBJ whole genome shotgun (WGS) entry which is preliminary data.</text>
</comment>
<keyword evidence="1" id="KW-1133">Transmembrane helix</keyword>
<proteinExistence type="predicted"/>
<gene>
    <name evidence="2" type="ORF">K7472_18855</name>
</gene>
<reference evidence="2 3" key="1">
    <citation type="submission" date="2021-08" db="EMBL/GenBank/DDBJ databases">
        <title>Streptomyces sp. PTM05 isolated from lichen.</title>
        <authorList>
            <person name="Somphong A."/>
            <person name="Phongsopitanun W."/>
            <person name="Tanasupawat S."/>
        </authorList>
    </citation>
    <scope>NUCLEOTIDE SEQUENCE [LARGE SCALE GENOMIC DNA]</scope>
    <source>
        <strain evidence="2 3">Ptm05</strain>
    </source>
</reference>
<dbReference type="Proteomes" id="UP001198565">
    <property type="component" value="Unassembled WGS sequence"/>
</dbReference>
<evidence type="ECO:0000313" key="3">
    <source>
        <dbReference type="Proteomes" id="UP001198565"/>
    </source>
</evidence>
<dbReference type="EMBL" id="JAINVZ010000012">
    <property type="protein sequence ID" value="MBY8886903.1"/>
    <property type="molecule type" value="Genomic_DNA"/>
</dbReference>
<name>A0ABS7QUK7_9ACTN</name>
<sequence length="70" mass="7901">MHPNFPTISQGNLYVLELVLGVVVWMLVRSKELRAWHVTVVGLFFYEIAFTPAGWGVGWLANSILKAFLP</sequence>
<accession>A0ABS7QUK7</accession>
<dbReference type="RefSeq" id="WP_222979575.1">
    <property type="nucleotide sequence ID" value="NZ_JAINVZ010000012.1"/>
</dbReference>
<keyword evidence="1" id="KW-0812">Transmembrane</keyword>
<evidence type="ECO:0000256" key="1">
    <source>
        <dbReference type="SAM" id="Phobius"/>
    </source>
</evidence>
<protein>
    <submittedName>
        <fullName evidence="2">Uncharacterized protein</fullName>
    </submittedName>
</protein>
<keyword evidence="3" id="KW-1185">Reference proteome</keyword>
<organism evidence="2 3">
    <name type="scientific">Streptantibioticus parmotrematis</name>
    <dbReference type="NCBI Taxonomy" id="2873249"/>
    <lineage>
        <taxon>Bacteria</taxon>
        <taxon>Bacillati</taxon>
        <taxon>Actinomycetota</taxon>
        <taxon>Actinomycetes</taxon>
        <taxon>Kitasatosporales</taxon>
        <taxon>Streptomycetaceae</taxon>
        <taxon>Streptantibioticus</taxon>
    </lineage>
</organism>
<feature type="transmembrane region" description="Helical" evidence="1">
    <location>
        <begin position="12"/>
        <end position="28"/>
    </location>
</feature>